<feature type="transmembrane region" description="Helical" evidence="2">
    <location>
        <begin position="57"/>
        <end position="77"/>
    </location>
</feature>
<accession>A0A0C9X468</accession>
<sequence length="170" mass="19100">MYLPRASEETDVCPPEYASCIPSAAGAMPGSNSPIDQQPDSKNFDQTDFTKPGPHRYIGIGMVAGMALLVLVLWVCLGRWPRRMMEAHGCCGRRKSGREENWSEGSMSAREKWHEGSLPRGRQKSRDVFVPCGPVITEPARVKEGKRSHFELNWELERVRAVSLQERTLS</sequence>
<keyword evidence="2" id="KW-0812">Transmembrane</keyword>
<evidence type="ECO:0000256" key="1">
    <source>
        <dbReference type="SAM" id="MobiDB-lite"/>
    </source>
</evidence>
<keyword evidence="4" id="KW-1185">Reference proteome</keyword>
<protein>
    <submittedName>
        <fullName evidence="3">Uncharacterized protein</fullName>
    </submittedName>
</protein>
<keyword evidence="2" id="KW-1133">Transmembrane helix</keyword>
<evidence type="ECO:0000313" key="4">
    <source>
        <dbReference type="Proteomes" id="UP000054477"/>
    </source>
</evidence>
<feature type="region of interest" description="Disordered" evidence="1">
    <location>
        <begin position="94"/>
        <end position="125"/>
    </location>
</feature>
<reference evidence="3 4" key="1">
    <citation type="submission" date="2014-04" db="EMBL/GenBank/DDBJ databases">
        <authorList>
            <consortium name="DOE Joint Genome Institute"/>
            <person name="Kuo A."/>
            <person name="Kohler A."/>
            <person name="Nagy L.G."/>
            <person name="Floudas D."/>
            <person name="Copeland A."/>
            <person name="Barry K.W."/>
            <person name="Cichocki N."/>
            <person name="Veneault-Fourrey C."/>
            <person name="LaButti K."/>
            <person name="Lindquist E.A."/>
            <person name="Lipzen A."/>
            <person name="Lundell T."/>
            <person name="Morin E."/>
            <person name="Murat C."/>
            <person name="Sun H."/>
            <person name="Tunlid A."/>
            <person name="Henrissat B."/>
            <person name="Grigoriev I.V."/>
            <person name="Hibbett D.S."/>
            <person name="Martin F."/>
            <person name="Nordberg H.P."/>
            <person name="Cantor M.N."/>
            <person name="Hua S.X."/>
        </authorList>
    </citation>
    <scope>NUCLEOTIDE SEQUENCE [LARGE SCALE GENOMIC DNA]</scope>
    <source>
        <strain evidence="3 4">LaAM-08-1</strain>
    </source>
</reference>
<organism evidence="3 4">
    <name type="scientific">Laccaria amethystina LaAM-08-1</name>
    <dbReference type="NCBI Taxonomy" id="1095629"/>
    <lineage>
        <taxon>Eukaryota</taxon>
        <taxon>Fungi</taxon>
        <taxon>Dikarya</taxon>
        <taxon>Basidiomycota</taxon>
        <taxon>Agaricomycotina</taxon>
        <taxon>Agaricomycetes</taxon>
        <taxon>Agaricomycetidae</taxon>
        <taxon>Agaricales</taxon>
        <taxon>Agaricineae</taxon>
        <taxon>Hydnangiaceae</taxon>
        <taxon>Laccaria</taxon>
    </lineage>
</organism>
<dbReference type="Proteomes" id="UP000054477">
    <property type="component" value="Unassembled WGS sequence"/>
</dbReference>
<evidence type="ECO:0000313" key="3">
    <source>
        <dbReference type="EMBL" id="KIK06940.1"/>
    </source>
</evidence>
<dbReference type="HOGENOM" id="CLU_1570873_0_0_1"/>
<gene>
    <name evidence="3" type="ORF">K443DRAFT_673833</name>
</gene>
<reference evidence="4" key="2">
    <citation type="submission" date="2015-01" db="EMBL/GenBank/DDBJ databases">
        <title>Evolutionary Origins and Diversification of the Mycorrhizal Mutualists.</title>
        <authorList>
            <consortium name="DOE Joint Genome Institute"/>
            <consortium name="Mycorrhizal Genomics Consortium"/>
            <person name="Kohler A."/>
            <person name="Kuo A."/>
            <person name="Nagy L.G."/>
            <person name="Floudas D."/>
            <person name="Copeland A."/>
            <person name="Barry K.W."/>
            <person name="Cichocki N."/>
            <person name="Veneault-Fourrey C."/>
            <person name="LaButti K."/>
            <person name="Lindquist E.A."/>
            <person name="Lipzen A."/>
            <person name="Lundell T."/>
            <person name="Morin E."/>
            <person name="Murat C."/>
            <person name="Riley R."/>
            <person name="Ohm R."/>
            <person name="Sun H."/>
            <person name="Tunlid A."/>
            <person name="Henrissat B."/>
            <person name="Grigoriev I.V."/>
            <person name="Hibbett D.S."/>
            <person name="Martin F."/>
        </authorList>
    </citation>
    <scope>NUCLEOTIDE SEQUENCE [LARGE SCALE GENOMIC DNA]</scope>
    <source>
        <strain evidence="4">LaAM-08-1</strain>
    </source>
</reference>
<name>A0A0C9X468_9AGAR</name>
<dbReference type="EMBL" id="KN838550">
    <property type="protein sequence ID" value="KIK06940.1"/>
    <property type="molecule type" value="Genomic_DNA"/>
</dbReference>
<keyword evidence="2" id="KW-0472">Membrane</keyword>
<dbReference type="AlphaFoldDB" id="A0A0C9X468"/>
<proteinExistence type="predicted"/>
<evidence type="ECO:0000256" key="2">
    <source>
        <dbReference type="SAM" id="Phobius"/>
    </source>
</evidence>